<feature type="zinc finger region" description="dksA C4-type" evidence="4">
    <location>
        <begin position="90"/>
        <end position="114"/>
    </location>
</feature>
<keyword evidence="2" id="KW-0863">Zinc-finger</keyword>
<dbReference type="PROSITE" id="PS51128">
    <property type="entry name" value="ZF_DKSA_2"/>
    <property type="match status" value="1"/>
</dbReference>
<gene>
    <name evidence="6" type="ORF">EV645_3896</name>
</gene>
<keyword evidence="1" id="KW-0479">Metal-binding</keyword>
<sequence length="169" mass="18655">MLWRPVRGLSGTDRCCPQTNLPRLKLRLREHRIFRRNQLRELSAWPRQAQTECTSARIEVQAQLTAAAMKVLTDIDAALNRIETGVYGHCEICEAPIGLQRLRIMPHLRYCAQCHHAEEVAVREVVLVSGEPLSAVGAIMGDQELSGEGSRGRATEMDLGSATELAAGA</sequence>
<evidence type="ECO:0000256" key="1">
    <source>
        <dbReference type="ARBA" id="ARBA00022723"/>
    </source>
</evidence>
<protein>
    <submittedName>
        <fullName evidence="6">DksA/TraR C4-type zinc finger protein</fullName>
    </submittedName>
</protein>
<comment type="caution">
    <text evidence="6">The sequence shown here is derived from an EMBL/GenBank/DDBJ whole genome shotgun (WGS) entry which is preliminary data.</text>
</comment>
<keyword evidence="7" id="KW-1185">Reference proteome</keyword>
<dbReference type="Gene3D" id="1.20.120.910">
    <property type="entry name" value="DksA, coiled-coil domain"/>
    <property type="match status" value="1"/>
</dbReference>
<dbReference type="PANTHER" id="PTHR33823">
    <property type="entry name" value="RNA POLYMERASE-BINDING TRANSCRIPTION FACTOR DKSA-RELATED"/>
    <property type="match status" value="1"/>
</dbReference>
<evidence type="ECO:0000313" key="6">
    <source>
        <dbReference type="EMBL" id="RZU16341.1"/>
    </source>
</evidence>
<dbReference type="SUPFAM" id="SSF57716">
    <property type="entry name" value="Glucocorticoid receptor-like (DNA-binding domain)"/>
    <property type="match status" value="1"/>
</dbReference>
<dbReference type="PROSITE" id="PS01102">
    <property type="entry name" value="ZF_DKSA_1"/>
    <property type="match status" value="1"/>
</dbReference>
<reference evidence="6 7" key="1">
    <citation type="journal article" date="2015" name="Stand. Genomic Sci.">
        <title>Genomic Encyclopedia of Bacterial and Archaeal Type Strains, Phase III: the genomes of soil and plant-associated and newly described type strains.</title>
        <authorList>
            <person name="Whitman W.B."/>
            <person name="Woyke T."/>
            <person name="Klenk H.P."/>
            <person name="Zhou Y."/>
            <person name="Lilburn T.G."/>
            <person name="Beck B.J."/>
            <person name="De Vos P."/>
            <person name="Vandamme P."/>
            <person name="Eisen J.A."/>
            <person name="Garrity G."/>
            <person name="Hugenholtz P."/>
            <person name="Kyrpides N.C."/>
        </authorList>
    </citation>
    <scope>NUCLEOTIDE SEQUENCE [LARGE SCALE GENOMIC DNA]</scope>
    <source>
        <strain evidence="6 7">VKM Ac-2540</strain>
    </source>
</reference>
<keyword evidence="3" id="KW-0862">Zinc</keyword>
<dbReference type="RefSeq" id="WP_242000530.1">
    <property type="nucleotide sequence ID" value="NZ_SHKR01000012.1"/>
</dbReference>
<dbReference type="InterPro" id="IPR020458">
    <property type="entry name" value="Znf_DskA_TraR_CS"/>
</dbReference>
<evidence type="ECO:0000256" key="3">
    <source>
        <dbReference type="ARBA" id="ARBA00022833"/>
    </source>
</evidence>
<dbReference type="Proteomes" id="UP000292027">
    <property type="component" value="Unassembled WGS sequence"/>
</dbReference>
<dbReference type="AlphaFoldDB" id="A0A4Q7X0K5"/>
<organism evidence="6 7">
    <name type="scientific">Kribbella rubisoli</name>
    <dbReference type="NCBI Taxonomy" id="3075929"/>
    <lineage>
        <taxon>Bacteria</taxon>
        <taxon>Bacillati</taxon>
        <taxon>Actinomycetota</taxon>
        <taxon>Actinomycetes</taxon>
        <taxon>Propionibacteriales</taxon>
        <taxon>Kribbellaceae</taxon>
        <taxon>Kribbella</taxon>
    </lineage>
</organism>
<feature type="domain" description="Zinc finger DksA/TraR C4-type" evidence="5">
    <location>
        <begin position="86"/>
        <end position="119"/>
    </location>
</feature>
<accession>A0A4Q7X0K5</accession>
<evidence type="ECO:0000256" key="4">
    <source>
        <dbReference type="PROSITE-ProRule" id="PRU00510"/>
    </source>
</evidence>
<dbReference type="PANTHER" id="PTHR33823:SF4">
    <property type="entry name" value="GENERAL STRESS PROTEIN 16O"/>
    <property type="match status" value="1"/>
</dbReference>
<proteinExistence type="predicted"/>
<evidence type="ECO:0000259" key="5">
    <source>
        <dbReference type="Pfam" id="PF01258"/>
    </source>
</evidence>
<dbReference type="Pfam" id="PF01258">
    <property type="entry name" value="zf-dskA_traR"/>
    <property type="match status" value="1"/>
</dbReference>
<dbReference type="InterPro" id="IPR000962">
    <property type="entry name" value="Znf_DskA_TraR"/>
</dbReference>
<dbReference type="EMBL" id="SHKR01000012">
    <property type="protein sequence ID" value="RZU16341.1"/>
    <property type="molecule type" value="Genomic_DNA"/>
</dbReference>
<evidence type="ECO:0000256" key="2">
    <source>
        <dbReference type="ARBA" id="ARBA00022771"/>
    </source>
</evidence>
<name>A0A4Q7X0K5_9ACTN</name>
<evidence type="ECO:0000313" key="7">
    <source>
        <dbReference type="Proteomes" id="UP000292027"/>
    </source>
</evidence>
<dbReference type="GO" id="GO:0008270">
    <property type="term" value="F:zinc ion binding"/>
    <property type="evidence" value="ECO:0007669"/>
    <property type="project" value="UniProtKB-KW"/>
</dbReference>